<dbReference type="GeneID" id="26237518"/>
<feature type="region of interest" description="Disordered" evidence="2">
    <location>
        <begin position="165"/>
        <end position="203"/>
    </location>
</feature>
<feature type="compositionally biased region" description="Polar residues" evidence="2">
    <location>
        <begin position="31"/>
        <end position="43"/>
    </location>
</feature>
<evidence type="ECO:0000313" key="4">
    <source>
        <dbReference type="Proteomes" id="UP000510686"/>
    </source>
</evidence>
<proteinExistence type="predicted"/>
<feature type="region of interest" description="Disordered" evidence="2">
    <location>
        <begin position="1"/>
        <end position="126"/>
    </location>
</feature>
<reference evidence="3 4" key="1">
    <citation type="submission" date="2020-07" db="EMBL/GenBank/DDBJ databases">
        <title>Telomere length de novo assembly of all 7 chromosomes of the fungus, Metarhizium brunneum, using a novel assembly pipeline.</title>
        <authorList>
            <person name="Saud z."/>
            <person name="Kortsinoglou A."/>
            <person name="Kouvelis V.N."/>
            <person name="Butt T.M."/>
        </authorList>
    </citation>
    <scope>NUCLEOTIDE SEQUENCE [LARGE SCALE GENOMIC DNA]</scope>
    <source>
        <strain evidence="3 4">4556</strain>
    </source>
</reference>
<evidence type="ECO:0000256" key="2">
    <source>
        <dbReference type="SAM" id="MobiDB-lite"/>
    </source>
</evidence>
<evidence type="ECO:0000256" key="1">
    <source>
        <dbReference type="SAM" id="Coils"/>
    </source>
</evidence>
<feature type="compositionally biased region" description="Polar residues" evidence="2">
    <location>
        <begin position="1"/>
        <end position="18"/>
    </location>
</feature>
<dbReference type="RefSeq" id="XP_065985914.1">
    <property type="nucleotide sequence ID" value="XM_066129948.1"/>
</dbReference>
<feature type="region of interest" description="Disordered" evidence="2">
    <location>
        <begin position="229"/>
        <end position="368"/>
    </location>
</feature>
<organism evidence="3 4">
    <name type="scientific">Metarhizium brunneum</name>
    <dbReference type="NCBI Taxonomy" id="500148"/>
    <lineage>
        <taxon>Eukaryota</taxon>
        <taxon>Fungi</taxon>
        <taxon>Dikarya</taxon>
        <taxon>Ascomycota</taxon>
        <taxon>Pezizomycotina</taxon>
        <taxon>Sordariomycetes</taxon>
        <taxon>Hypocreomycetidae</taxon>
        <taxon>Hypocreales</taxon>
        <taxon>Clavicipitaceae</taxon>
        <taxon>Metarhizium</taxon>
    </lineage>
</organism>
<gene>
    <name evidence="3" type="primary">PKS-NRPS</name>
    <name evidence="3" type="ORF">G6M90_00g025060</name>
</gene>
<feature type="compositionally biased region" description="Low complexity" evidence="2">
    <location>
        <begin position="274"/>
        <end position="317"/>
    </location>
</feature>
<dbReference type="OrthoDB" id="2422440at2759"/>
<dbReference type="KEGG" id="mbrn:26237518"/>
<name>A0A7D5UT19_9HYPO</name>
<accession>A0A7D5UT19</accession>
<feature type="compositionally biased region" description="Low complexity" evidence="2">
    <location>
        <begin position="229"/>
        <end position="267"/>
    </location>
</feature>
<dbReference type="PANTHER" id="PTHR47482">
    <property type="entry name" value="OS11G0632001 PROTEIN"/>
    <property type="match status" value="1"/>
</dbReference>
<evidence type="ECO:0000313" key="3">
    <source>
        <dbReference type="EMBL" id="QLI65232.1"/>
    </source>
</evidence>
<sequence length="631" mass="69702">MSSLGPSGSNAHGLNFSQAGLRRSAAFPPTHANQHQHQPNKQSPAPHAASPYQPQGYTPQQPPQGTYPPHLFASPVNPNIPNGHPPSRTPNSHVPPNALGVQRQRAAPPRQQMPPQPNPPPMMFPTNILPIRATLAIQATSSTHLIISSKGITNSIQATNLINSSSSNNNNSSSSSNNNISNINSTSSTSSTNNINNTNSIRHTRHTRHILRIRLIRLIQAIQAIRSTPQQQQQQQQQQPSQQPQQQQQPQPPQAQVTPQPTPQQSTPQPPQQQIPQQQMPQQQQQPPQQQQVQQVQQVNQVQASPQQPAAQVPQQQANHAGSEMDVDGNQDGDASEVNGLDSKLLNDPSYVPSQPMGEMMSPPPEGGSYPTLEAVQKAVLRYCTSVGYAIVIGRSKKTVPGLKKVLFVCDRAGKPPSRVSPEFRKRKTSSRKCDCPFGFFAIEQRTQWTIRYRPDPAHLQHNHGPSESPSNHPAARKLDSKMVAAVKQLKENGAGVSETLQILQTENPDCHLLPRDIYNARAAINRNPQKVATGLAENRPAIYTKPQQSPEDRIRADLRRELAKAREDLQKIEEEKQKEIDALKSQLEEKEKLIKRFEMFIDICNERVMVQRERLAGPDGNLAIGGNSVM</sequence>
<dbReference type="PANTHER" id="PTHR47482:SF5">
    <property type="entry name" value="FAR1 DOMAIN-CONTAINING PROTEIN"/>
    <property type="match status" value="1"/>
</dbReference>
<keyword evidence="1" id="KW-0175">Coiled coil</keyword>
<feature type="coiled-coil region" evidence="1">
    <location>
        <begin position="556"/>
        <end position="601"/>
    </location>
</feature>
<keyword evidence="4" id="KW-1185">Reference proteome</keyword>
<feature type="region of interest" description="Disordered" evidence="2">
    <location>
        <begin position="456"/>
        <end position="476"/>
    </location>
</feature>
<dbReference type="Proteomes" id="UP000510686">
    <property type="component" value="Chromosome 1"/>
</dbReference>
<protein>
    <submittedName>
        <fullName evidence="3">PKS-NRPS hybrid synthetase</fullName>
    </submittedName>
</protein>
<feature type="compositionally biased region" description="Acidic residues" evidence="2">
    <location>
        <begin position="325"/>
        <end position="335"/>
    </location>
</feature>
<dbReference type="AlphaFoldDB" id="A0A7D5UT19"/>
<feature type="compositionally biased region" description="Pro residues" evidence="2">
    <location>
        <begin position="111"/>
        <end position="123"/>
    </location>
</feature>
<dbReference type="EMBL" id="CP058932">
    <property type="protein sequence ID" value="QLI65232.1"/>
    <property type="molecule type" value="Genomic_DNA"/>
</dbReference>
<feature type="compositionally biased region" description="Low complexity" evidence="2">
    <location>
        <begin position="165"/>
        <end position="201"/>
    </location>
</feature>